<sequence>MSDDQLQHCISDDEFHILNKLQGKQHNDDTCTGHTPDVWLCQNSECGDKLTAETIGRDSESEDDGSGNTLFCTSCSSRDVRLVEHEIKKFEPKLHSHQQDVIDDLCENRNRKWCTYISLKSAGKSLMRERAKQLAEIKDKSQN</sequence>
<gene>
    <name evidence="1" type="ORF">LCGC14_0425540</name>
</gene>
<dbReference type="AlphaFoldDB" id="A0A0F9T7M4"/>
<accession>A0A0F9T7M4</accession>
<reference evidence="1" key="1">
    <citation type="journal article" date="2015" name="Nature">
        <title>Complex archaea that bridge the gap between prokaryotes and eukaryotes.</title>
        <authorList>
            <person name="Spang A."/>
            <person name="Saw J.H."/>
            <person name="Jorgensen S.L."/>
            <person name="Zaremba-Niedzwiedzka K."/>
            <person name="Martijn J."/>
            <person name="Lind A.E."/>
            <person name="van Eijk R."/>
            <person name="Schleper C."/>
            <person name="Guy L."/>
            <person name="Ettema T.J."/>
        </authorList>
    </citation>
    <scope>NUCLEOTIDE SEQUENCE</scope>
</reference>
<organism evidence="1">
    <name type="scientific">marine sediment metagenome</name>
    <dbReference type="NCBI Taxonomy" id="412755"/>
    <lineage>
        <taxon>unclassified sequences</taxon>
        <taxon>metagenomes</taxon>
        <taxon>ecological metagenomes</taxon>
    </lineage>
</organism>
<proteinExistence type="predicted"/>
<dbReference type="EMBL" id="LAZR01000393">
    <property type="protein sequence ID" value="KKN70952.1"/>
    <property type="molecule type" value="Genomic_DNA"/>
</dbReference>
<evidence type="ECO:0000313" key="1">
    <source>
        <dbReference type="EMBL" id="KKN70952.1"/>
    </source>
</evidence>
<protein>
    <submittedName>
        <fullName evidence="1">Uncharacterized protein</fullName>
    </submittedName>
</protein>
<name>A0A0F9T7M4_9ZZZZ</name>
<comment type="caution">
    <text evidence="1">The sequence shown here is derived from an EMBL/GenBank/DDBJ whole genome shotgun (WGS) entry which is preliminary data.</text>
</comment>